<keyword evidence="1" id="KW-1133">Transmembrane helix</keyword>
<reference evidence="2 3" key="1">
    <citation type="submission" date="2019-11" db="EMBL/GenBank/DDBJ databases">
        <title>Winogradskyella ouciana sp. nov., isolated from the hadal seawater of the Mariana Trench.</title>
        <authorList>
            <person name="Liu R."/>
        </authorList>
    </citation>
    <scope>NUCLEOTIDE SEQUENCE [LARGE SCALE GENOMIC DNA]</scope>
    <source>
        <strain evidence="2 3">ZXX205</strain>
    </source>
</reference>
<comment type="caution">
    <text evidence="2">The sequence shown here is derived from an EMBL/GenBank/DDBJ whole genome shotgun (WGS) entry which is preliminary data.</text>
</comment>
<dbReference type="EMBL" id="WJYA01000002">
    <property type="protein sequence ID" value="MTE25451.1"/>
    <property type="molecule type" value="Genomic_DNA"/>
</dbReference>
<protein>
    <submittedName>
        <fullName evidence="2">Uncharacterized protein</fullName>
    </submittedName>
</protein>
<organism evidence="2 3">
    <name type="scientific">Winogradskyella ouciana</name>
    <dbReference type="NCBI Taxonomy" id="2608631"/>
    <lineage>
        <taxon>Bacteria</taxon>
        <taxon>Pseudomonadati</taxon>
        <taxon>Bacteroidota</taxon>
        <taxon>Flavobacteriia</taxon>
        <taxon>Flavobacteriales</taxon>
        <taxon>Flavobacteriaceae</taxon>
        <taxon>Winogradskyella</taxon>
    </lineage>
</organism>
<accession>A0A7K1G8H5</accession>
<gene>
    <name evidence="2" type="ORF">F1003_00780</name>
</gene>
<evidence type="ECO:0000256" key="1">
    <source>
        <dbReference type="SAM" id="Phobius"/>
    </source>
</evidence>
<keyword evidence="1" id="KW-0812">Transmembrane</keyword>
<keyword evidence="3" id="KW-1185">Reference proteome</keyword>
<name>A0A7K1G8H5_9FLAO</name>
<keyword evidence="1" id="KW-0472">Membrane</keyword>
<sequence length="343" mass="39762">MIKFFRTIRKELLTKNKIGKYLLYALGEIILVIVGILIALNLNQRSEQKKAEAKIDAIFEDVLKDLETDISRSTAYIDIYQRKDSLLSLVLNTDLTYKDYAKEDSDPIWRAALTMGFYTPSDNAHKVLMSNIDAIPEKYSQSVSFLNELHGTRRQSVERFNKRLNDHVIESNDILAEKPWYTEPDHKKSTEAIMYRLNDYRYKNRVKKYHGIVIRNHRRTILFYRAHAVRCYEEIASVLNKMTDSLDFITDEEVLNRYVGSYVRSTNHESKAEITINNDGFLIVNREHPLQEDGLIHVSSESKFSSANPIGGVFIFNKSNLGDYITMTIHEGHIPVTYTKLNP</sequence>
<proteinExistence type="predicted"/>
<evidence type="ECO:0000313" key="2">
    <source>
        <dbReference type="EMBL" id="MTE25451.1"/>
    </source>
</evidence>
<dbReference type="RefSeq" id="WP_155087299.1">
    <property type="nucleotide sequence ID" value="NZ_WJYA01000002.1"/>
</dbReference>
<feature type="transmembrane region" description="Helical" evidence="1">
    <location>
        <begin position="21"/>
        <end position="40"/>
    </location>
</feature>
<evidence type="ECO:0000313" key="3">
    <source>
        <dbReference type="Proteomes" id="UP000447545"/>
    </source>
</evidence>
<dbReference type="AlphaFoldDB" id="A0A7K1G8H5"/>
<dbReference type="Proteomes" id="UP000447545">
    <property type="component" value="Unassembled WGS sequence"/>
</dbReference>